<feature type="domain" description="Initiator Rep protein WH1" evidence="1">
    <location>
        <begin position="10"/>
        <end position="157"/>
    </location>
</feature>
<dbReference type="Gene3D" id="1.10.10.10">
    <property type="entry name" value="Winged helix-like DNA-binding domain superfamily/Winged helix DNA-binding domain"/>
    <property type="match status" value="2"/>
</dbReference>
<organism evidence="2">
    <name type="scientific">Siphoviridae sp. ctVFv13</name>
    <dbReference type="NCBI Taxonomy" id="2827576"/>
    <lineage>
        <taxon>Viruses</taxon>
        <taxon>Duplodnaviria</taxon>
        <taxon>Heunggongvirae</taxon>
        <taxon>Uroviricota</taxon>
        <taxon>Caudoviricetes</taxon>
    </lineage>
</organism>
<dbReference type="Pfam" id="PF21205">
    <property type="entry name" value="Rep3_C"/>
    <property type="match status" value="1"/>
</dbReference>
<evidence type="ECO:0000259" key="1">
    <source>
        <dbReference type="Pfam" id="PF01051"/>
    </source>
</evidence>
<sequence>MPELTGNNLVEKSKALVWAKFTDYTAGELRLLEVYLSRINPRDPESSNVSFTLAEYCKLLDLKLNSKNLKSQVKHFLGNVVSVPLNADGTEYVMYPLFTKAEVKFNRESLSYDVSINCNPDLRPVFFDIARSGYVKYRLRYTIGMKQQASILMYSMIRDWMNRSLTSNKIGLKQLRDHLGANDASYDDFRALRRRVLEPAVEEISNVSDIVVDFEKICTGRKVVAVEFRFGYKSKQPVIDADSSEVDCETANSKPEIKKAARKPRTSGYEGYDWSVCDALSVQECIEVAKVVEVKMMEEHPSIKLPKRRDAVYDIVKAACADILSINRDPWPDHPKRYLIGSLKKDGAIEEYLPAFYEIDALQK</sequence>
<dbReference type="InterPro" id="IPR036390">
    <property type="entry name" value="WH_DNA-bd_sf"/>
</dbReference>
<dbReference type="InterPro" id="IPR000525">
    <property type="entry name" value="Initiator_Rep_WH1"/>
</dbReference>
<dbReference type="InterPro" id="IPR036388">
    <property type="entry name" value="WH-like_DNA-bd_sf"/>
</dbReference>
<evidence type="ECO:0000313" key="2">
    <source>
        <dbReference type="EMBL" id="DAD72035.1"/>
    </source>
</evidence>
<dbReference type="GO" id="GO:0003887">
    <property type="term" value="F:DNA-directed DNA polymerase activity"/>
    <property type="evidence" value="ECO:0007669"/>
    <property type="project" value="InterPro"/>
</dbReference>
<reference evidence="2" key="1">
    <citation type="journal article" date="2021" name="Proc. Natl. Acad. Sci. U.S.A.">
        <title>A Catalog of Tens of Thousands of Viruses from Human Metagenomes Reveals Hidden Associations with Chronic Diseases.</title>
        <authorList>
            <person name="Tisza M.J."/>
            <person name="Buck C.B."/>
        </authorList>
    </citation>
    <scope>NUCLEOTIDE SEQUENCE</scope>
    <source>
        <strain evidence="2">CtVFv13</strain>
    </source>
</reference>
<dbReference type="GO" id="GO:0006270">
    <property type="term" value="P:DNA replication initiation"/>
    <property type="evidence" value="ECO:0007669"/>
    <property type="project" value="InterPro"/>
</dbReference>
<dbReference type="SUPFAM" id="SSF46785">
    <property type="entry name" value="Winged helix' DNA-binding domain"/>
    <property type="match status" value="2"/>
</dbReference>
<name>A0A8S5LQB8_9CAUD</name>
<accession>A0A8S5LQB8</accession>
<proteinExistence type="predicted"/>
<dbReference type="Pfam" id="PF01051">
    <property type="entry name" value="Rep3_N"/>
    <property type="match status" value="1"/>
</dbReference>
<dbReference type="EMBL" id="BK015893">
    <property type="protein sequence ID" value="DAD72035.1"/>
    <property type="molecule type" value="Genomic_DNA"/>
</dbReference>
<protein>
    <submittedName>
        <fullName evidence="2">DNA REPLICATION protein</fullName>
    </submittedName>
</protein>